<keyword evidence="1" id="KW-1133">Transmembrane helix</keyword>
<organism evidence="2">
    <name type="scientific">Rhizophora mucronata</name>
    <name type="common">Asiatic mangrove</name>
    <dbReference type="NCBI Taxonomy" id="61149"/>
    <lineage>
        <taxon>Eukaryota</taxon>
        <taxon>Viridiplantae</taxon>
        <taxon>Streptophyta</taxon>
        <taxon>Embryophyta</taxon>
        <taxon>Tracheophyta</taxon>
        <taxon>Spermatophyta</taxon>
        <taxon>Magnoliopsida</taxon>
        <taxon>eudicotyledons</taxon>
        <taxon>Gunneridae</taxon>
        <taxon>Pentapetalae</taxon>
        <taxon>rosids</taxon>
        <taxon>fabids</taxon>
        <taxon>Malpighiales</taxon>
        <taxon>Rhizophoraceae</taxon>
        <taxon>Rhizophora</taxon>
    </lineage>
</organism>
<dbReference type="AlphaFoldDB" id="A0A2P2JH07"/>
<name>A0A2P2JH07_RHIMU</name>
<dbReference type="EMBL" id="GGEC01012274">
    <property type="protein sequence ID" value="MBW92757.1"/>
    <property type="molecule type" value="Transcribed_RNA"/>
</dbReference>
<sequence>MVLATMTLSLRGMMKPQVQILISSQLIPLSILFLCTYLV</sequence>
<protein>
    <submittedName>
        <fullName evidence="2">Bromodomain and PHD finger-containing protein 3</fullName>
    </submittedName>
</protein>
<feature type="transmembrane region" description="Helical" evidence="1">
    <location>
        <begin position="20"/>
        <end position="38"/>
    </location>
</feature>
<proteinExistence type="predicted"/>
<evidence type="ECO:0000256" key="1">
    <source>
        <dbReference type="SAM" id="Phobius"/>
    </source>
</evidence>
<keyword evidence="1" id="KW-0812">Transmembrane</keyword>
<reference evidence="2" key="1">
    <citation type="submission" date="2018-02" db="EMBL/GenBank/DDBJ databases">
        <title>Rhizophora mucronata_Transcriptome.</title>
        <authorList>
            <person name="Meera S.P."/>
            <person name="Sreeshan A."/>
            <person name="Augustine A."/>
        </authorList>
    </citation>
    <scope>NUCLEOTIDE SEQUENCE</scope>
    <source>
        <tissue evidence="2">Leaf</tissue>
    </source>
</reference>
<accession>A0A2P2JH07</accession>
<evidence type="ECO:0000313" key="2">
    <source>
        <dbReference type="EMBL" id="MBW92757.1"/>
    </source>
</evidence>
<keyword evidence="1" id="KW-0472">Membrane</keyword>